<evidence type="ECO:0000313" key="1">
    <source>
        <dbReference type="EMBL" id="MDB8744415.1"/>
    </source>
</evidence>
<dbReference type="AlphaFoldDB" id="A0AAW6E8W2"/>
<evidence type="ECO:0000313" key="2">
    <source>
        <dbReference type="Proteomes" id="UP001211015"/>
    </source>
</evidence>
<comment type="caution">
    <text evidence="1">The sequence shown here is derived from an EMBL/GenBank/DDBJ whole genome shotgun (WGS) entry which is preliminary data.</text>
</comment>
<sequence>MQKNDNQHYIYLRSTRERIPCTEQEFHDYYRDIDAFRKKQQRHGRCVCPVAKRLDCDMDCVTCPFSRAGDSLSLDYTATNDEGEERPWLDDIPDAFAEVDVKVEEAEMLDALHLLLSTLAPEELEICKTIMVDLSERAAAASLNISRKAFTCRRDKVLNHLKNSLKNYL</sequence>
<dbReference type="EMBL" id="JAQMLV010000005">
    <property type="protein sequence ID" value="MDB8744415.1"/>
    <property type="molecule type" value="Genomic_DNA"/>
</dbReference>
<reference evidence="1" key="1">
    <citation type="submission" date="2023-01" db="EMBL/GenBank/DDBJ databases">
        <title>Human gut microbiome strain richness.</title>
        <authorList>
            <person name="Chen-Liaw A."/>
        </authorList>
    </citation>
    <scope>NUCLEOTIDE SEQUENCE</scope>
    <source>
        <strain evidence="1">1001275st1_F4_1001275B_160808</strain>
    </source>
</reference>
<accession>A0AAW6E8W2</accession>
<organism evidence="1 2">
    <name type="scientific">Ruminococcus bicirculans</name>
    <name type="common">ex Wegman et al. 2014</name>
    <dbReference type="NCBI Taxonomy" id="1160721"/>
    <lineage>
        <taxon>Bacteria</taxon>
        <taxon>Bacillati</taxon>
        <taxon>Bacillota</taxon>
        <taxon>Clostridia</taxon>
        <taxon>Eubacteriales</taxon>
        <taxon>Oscillospiraceae</taxon>
        <taxon>Ruminococcus</taxon>
    </lineage>
</organism>
<dbReference type="InterPro" id="IPR013324">
    <property type="entry name" value="RNA_pol_sigma_r3/r4-like"/>
</dbReference>
<proteinExistence type="predicted"/>
<gene>
    <name evidence="1" type="ORF">PNU62_05225</name>
</gene>
<dbReference type="SUPFAM" id="SSF88659">
    <property type="entry name" value="Sigma3 and sigma4 domains of RNA polymerase sigma factors"/>
    <property type="match status" value="1"/>
</dbReference>
<evidence type="ECO:0008006" key="3">
    <source>
        <dbReference type="Google" id="ProtNLM"/>
    </source>
</evidence>
<protein>
    <recommendedName>
        <fullName evidence="3">Sigma-70 family RNA polymerase sigma factor</fullName>
    </recommendedName>
</protein>
<name>A0AAW6E8W2_9FIRM</name>
<dbReference type="Proteomes" id="UP001211015">
    <property type="component" value="Unassembled WGS sequence"/>
</dbReference>
<dbReference type="RefSeq" id="WP_195388258.1">
    <property type="nucleotide sequence ID" value="NZ_JADNGL010000006.1"/>
</dbReference>